<dbReference type="Pfam" id="PF00571">
    <property type="entry name" value="CBS"/>
    <property type="match status" value="1"/>
</dbReference>
<dbReference type="Gene3D" id="3.10.580.10">
    <property type="entry name" value="CBS-domain"/>
    <property type="match status" value="1"/>
</dbReference>
<feature type="domain" description="CBS" evidence="2">
    <location>
        <begin position="30"/>
        <end position="88"/>
    </location>
</feature>
<evidence type="ECO:0000256" key="1">
    <source>
        <dbReference type="SAM" id="MobiDB-lite"/>
    </source>
</evidence>
<dbReference type="AlphaFoldDB" id="X0TM05"/>
<dbReference type="EMBL" id="BARS01019205">
    <property type="protein sequence ID" value="GAF88301.1"/>
    <property type="molecule type" value="Genomic_DNA"/>
</dbReference>
<comment type="caution">
    <text evidence="3">The sequence shown here is derived from an EMBL/GenBank/DDBJ whole genome shotgun (WGS) entry which is preliminary data.</text>
</comment>
<dbReference type="SMART" id="SM00116">
    <property type="entry name" value="CBS"/>
    <property type="match status" value="1"/>
</dbReference>
<dbReference type="InterPro" id="IPR046342">
    <property type="entry name" value="CBS_dom_sf"/>
</dbReference>
<evidence type="ECO:0000259" key="2">
    <source>
        <dbReference type="PROSITE" id="PS51371"/>
    </source>
</evidence>
<dbReference type="SUPFAM" id="SSF54631">
    <property type="entry name" value="CBS-domain pair"/>
    <property type="match status" value="1"/>
</dbReference>
<feature type="non-terminal residue" evidence="3">
    <location>
        <position position="1"/>
    </location>
</feature>
<sequence length="120" mass="13386">AVSAYLRPEFAKWRRPLDDATLQIRIKWIMSRSMHIIKPQTLLATIMREMCRHSLLSLPVVDQQGKVLGLVTEADIFEALLKQQNGANLSASSKADQQQPTPDNLSDPTKRMESSLATAG</sequence>
<organism evidence="3">
    <name type="scientific">marine sediment metagenome</name>
    <dbReference type="NCBI Taxonomy" id="412755"/>
    <lineage>
        <taxon>unclassified sequences</taxon>
        <taxon>metagenomes</taxon>
        <taxon>ecological metagenomes</taxon>
    </lineage>
</organism>
<proteinExistence type="predicted"/>
<dbReference type="InterPro" id="IPR000644">
    <property type="entry name" value="CBS_dom"/>
</dbReference>
<dbReference type="PROSITE" id="PS51371">
    <property type="entry name" value="CBS"/>
    <property type="match status" value="1"/>
</dbReference>
<gene>
    <name evidence="3" type="ORF">S01H1_31149</name>
</gene>
<name>X0TM05_9ZZZZ</name>
<accession>X0TM05</accession>
<feature type="compositionally biased region" description="Polar residues" evidence="1">
    <location>
        <begin position="88"/>
        <end position="107"/>
    </location>
</feature>
<evidence type="ECO:0000313" key="3">
    <source>
        <dbReference type="EMBL" id="GAF88301.1"/>
    </source>
</evidence>
<reference evidence="3" key="1">
    <citation type="journal article" date="2014" name="Front. Microbiol.">
        <title>High frequency of phylogenetically diverse reductive dehalogenase-homologous genes in deep subseafloor sedimentary metagenomes.</title>
        <authorList>
            <person name="Kawai M."/>
            <person name="Futagami T."/>
            <person name="Toyoda A."/>
            <person name="Takaki Y."/>
            <person name="Nishi S."/>
            <person name="Hori S."/>
            <person name="Arai W."/>
            <person name="Tsubouchi T."/>
            <person name="Morono Y."/>
            <person name="Uchiyama I."/>
            <person name="Ito T."/>
            <person name="Fujiyama A."/>
            <person name="Inagaki F."/>
            <person name="Takami H."/>
        </authorList>
    </citation>
    <scope>NUCLEOTIDE SEQUENCE</scope>
    <source>
        <strain evidence="3">Expedition CK06-06</strain>
    </source>
</reference>
<feature type="region of interest" description="Disordered" evidence="1">
    <location>
        <begin position="88"/>
        <end position="120"/>
    </location>
</feature>
<protein>
    <recommendedName>
        <fullName evidence="2">CBS domain-containing protein</fullName>
    </recommendedName>
</protein>